<gene>
    <name evidence="2" type="primary">pilM</name>
    <name evidence="2" type="ORF">QUG98_12535</name>
</gene>
<dbReference type="InterPro" id="IPR043129">
    <property type="entry name" value="ATPase_NBD"/>
</dbReference>
<organism evidence="2 3">
    <name type="scientific">Curtobacterium subtropicum</name>
    <dbReference type="NCBI Taxonomy" id="3055138"/>
    <lineage>
        <taxon>Bacteria</taxon>
        <taxon>Bacillati</taxon>
        <taxon>Actinomycetota</taxon>
        <taxon>Actinomycetes</taxon>
        <taxon>Micrococcales</taxon>
        <taxon>Microbacteriaceae</taxon>
        <taxon>Curtobacterium</taxon>
    </lineage>
</organism>
<reference evidence="2 3" key="1">
    <citation type="submission" date="2023-06" db="EMBL/GenBank/DDBJ databases">
        <authorList>
            <person name="Feng G."/>
            <person name="Li J."/>
            <person name="Zhu H."/>
        </authorList>
    </citation>
    <scope>NUCLEOTIDE SEQUENCE [LARGE SCALE GENOMIC DNA]</scope>
    <source>
        <strain evidence="2 3">RHCJP20</strain>
    </source>
</reference>
<dbReference type="InterPro" id="IPR003494">
    <property type="entry name" value="SHS2_FtsA"/>
</dbReference>
<dbReference type="InterPro" id="IPR050696">
    <property type="entry name" value="FtsA/MreB"/>
</dbReference>
<proteinExistence type="predicted"/>
<accession>A0ABT7TK36</accession>
<dbReference type="PIRSF" id="PIRSF019169">
    <property type="entry name" value="PilM"/>
    <property type="match status" value="1"/>
</dbReference>
<dbReference type="RefSeq" id="WP_289470856.1">
    <property type="nucleotide sequence ID" value="NZ_JAUCMM010000009.1"/>
</dbReference>
<protein>
    <submittedName>
        <fullName evidence="2">Type IV pilus assembly protein PilM</fullName>
    </submittedName>
</protein>
<sequence length="350" mass="36603">MVKSVVGVDIGGESIRAVEVVNPDKPAATIQRIAEVSLVSGSTKRGEVLEPNTVAASLRELWKLGRFRSKDVVLGVGNQRVLSRDLTVPRAPLAQIRESLPFQVQDMLPVPVGDAILDFYPVSETDGPDGPLVHGLLIAAVKDAVLANVRAVQLAGLNPVGVDLIPFALSRVYLPAAKYPGTHVLAEIGANTTTVVIATDGVPQFVRIIPTGGDGLTQSLATALDIPVEQAEAVKRWIGLGDRAQTADDLRAASVIQELASELLTSLRNTVNYFTSTREGSVITSLVIAGGGASLPGFAEALQGHTRIPVVLGDAMSDAAMSRFIRREDVTSRGSAVAVAWGLANGSSAA</sequence>
<dbReference type="PANTHER" id="PTHR32432:SF3">
    <property type="entry name" value="ETHANOLAMINE UTILIZATION PROTEIN EUTJ"/>
    <property type="match status" value="1"/>
</dbReference>
<dbReference type="NCBIfam" id="TIGR01175">
    <property type="entry name" value="pilM"/>
    <property type="match status" value="1"/>
</dbReference>
<dbReference type="EMBL" id="JAUCMM010000009">
    <property type="protein sequence ID" value="MDM7889277.1"/>
    <property type="molecule type" value="Genomic_DNA"/>
</dbReference>
<dbReference type="Pfam" id="PF11104">
    <property type="entry name" value="PilM_2"/>
    <property type="match status" value="1"/>
</dbReference>
<evidence type="ECO:0000313" key="2">
    <source>
        <dbReference type="EMBL" id="MDM7889277.1"/>
    </source>
</evidence>
<evidence type="ECO:0000313" key="3">
    <source>
        <dbReference type="Proteomes" id="UP001235720"/>
    </source>
</evidence>
<feature type="domain" description="SHS2" evidence="1">
    <location>
        <begin position="5"/>
        <end position="173"/>
    </location>
</feature>
<dbReference type="Gene3D" id="3.30.1490.300">
    <property type="match status" value="1"/>
</dbReference>
<dbReference type="Gene3D" id="3.30.420.40">
    <property type="match status" value="2"/>
</dbReference>
<keyword evidence="3" id="KW-1185">Reference proteome</keyword>
<dbReference type="SUPFAM" id="SSF53067">
    <property type="entry name" value="Actin-like ATPase domain"/>
    <property type="match status" value="2"/>
</dbReference>
<dbReference type="InterPro" id="IPR005883">
    <property type="entry name" value="PilM"/>
</dbReference>
<comment type="caution">
    <text evidence="2">The sequence shown here is derived from an EMBL/GenBank/DDBJ whole genome shotgun (WGS) entry which is preliminary data.</text>
</comment>
<dbReference type="PANTHER" id="PTHR32432">
    <property type="entry name" value="CELL DIVISION PROTEIN FTSA-RELATED"/>
    <property type="match status" value="1"/>
</dbReference>
<dbReference type="CDD" id="cd24049">
    <property type="entry name" value="ASKHA_NBD_PilM"/>
    <property type="match status" value="1"/>
</dbReference>
<evidence type="ECO:0000259" key="1">
    <source>
        <dbReference type="SMART" id="SM00842"/>
    </source>
</evidence>
<dbReference type="SMART" id="SM00842">
    <property type="entry name" value="FtsA"/>
    <property type="match status" value="1"/>
</dbReference>
<dbReference type="Proteomes" id="UP001235720">
    <property type="component" value="Unassembled WGS sequence"/>
</dbReference>
<name>A0ABT7TK36_9MICO</name>